<keyword evidence="12" id="KW-1185">Reference proteome</keyword>
<dbReference type="PANTHER" id="PTHR46300:SF7">
    <property type="entry name" value="P450, PUTATIVE (EUROFUNG)-RELATED"/>
    <property type="match status" value="1"/>
</dbReference>
<comment type="caution">
    <text evidence="11">The sequence shown here is derived from an EMBL/GenBank/DDBJ whole genome shotgun (WGS) entry which is preliminary data.</text>
</comment>
<dbReference type="PRINTS" id="PR00463">
    <property type="entry name" value="EP450I"/>
</dbReference>
<dbReference type="OrthoDB" id="2789670at2759"/>
<dbReference type="GO" id="GO:0005506">
    <property type="term" value="F:iron ion binding"/>
    <property type="evidence" value="ECO:0007669"/>
    <property type="project" value="InterPro"/>
</dbReference>
<evidence type="ECO:0000256" key="1">
    <source>
        <dbReference type="ARBA" id="ARBA00001971"/>
    </source>
</evidence>
<dbReference type="InterPro" id="IPR017972">
    <property type="entry name" value="Cyt_P450_CS"/>
</dbReference>
<gene>
    <name evidence="11" type="ORF">MSAN_00337400</name>
</gene>
<dbReference type="PROSITE" id="PS00086">
    <property type="entry name" value="CYTOCHROME_P450"/>
    <property type="match status" value="1"/>
</dbReference>
<organism evidence="11 12">
    <name type="scientific">Mycena sanguinolenta</name>
    <dbReference type="NCBI Taxonomy" id="230812"/>
    <lineage>
        <taxon>Eukaryota</taxon>
        <taxon>Fungi</taxon>
        <taxon>Dikarya</taxon>
        <taxon>Basidiomycota</taxon>
        <taxon>Agaricomycotina</taxon>
        <taxon>Agaricomycetes</taxon>
        <taxon>Agaricomycetidae</taxon>
        <taxon>Agaricales</taxon>
        <taxon>Marasmiineae</taxon>
        <taxon>Mycenaceae</taxon>
        <taxon>Mycena</taxon>
    </lineage>
</organism>
<comment type="pathway">
    <text evidence="2">Secondary metabolite biosynthesis.</text>
</comment>
<keyword evidence="8 10" id="KW-0503">Monooxygenase</keyword>
<dbReference type="Pfam" id="PF00067">
    <property type="entry name" value="p450"/>
    <property type="match status" value="1"/>
</dbReference>
<protein>
    <submittedName>
        <fullName evidence="11">O-methylsterigmatocystin oxidoreductase</fullName>
    </submittedName>
</protein>
<dbReference type="EMBL" id="JACAZH010000002">
    <property type="protein sequence ID" value="KAF7374528.1"/>
    <property type="molecule type" value="Genomic_DNA"/>
</dbReference>
<dbReference type="GO" id="GO:0020037">
    <property type="term" value="F:heme binding"/>
    <property type="evidence" value="ECO:0007669"/>
    <property type="project" value="InterPro"/>
</dbReference>
<comment type="cofactor">
    <cofactor evidence="1 9">
        <name>heme</name>
        <dbReference type="ChEBI" id="CHEBI:30413"/>
    </cofactor>
</comment>
<feature type="binding site" description="axial binding residue" evidence="9">
    <location>
        <position position="433"/>
    </location>
    <ligand>
        <name>heme</name>
        <dbReference type="ChEBI" id="CHEBI:30413"/>
    </ligand>
    <ligandPart>
        <name>Fe</name>
        <dbReference type="ChEBI" id="CHEBI:18248"/>
    </ligandPart>
</feature>
<keyword evidence="7 9" id="KW-0408">Iron</keyword>
<evidence type="ECO:0000256" key="8">
    <source>
        <dbReference type="ARBA" id="ARBA00023033"/>
    </source>
</evidence>
<dbReference type="InterPro" id="IPR002401">
    <property type="entry name" value="Cyt_P450_E_grp-I"/>
</dbReference>
<name>A0A8H6Z905_9AGAR</name>
<proteinExistence type="inferred from homology"/>
<dbReference type="GO" id="GO:0004497">
    <property type="term" value="F:monooxygenase activity"/>
    <property type="evidence" value="ECO:0007669"/>
    <property type="project" value="UniProtKB-KW"/>
</dbReference>
<evidence type="ECO:0000256" key="7">
    <source>
        <dbReference type="ARBA" id="ARBA00023004"/>
    </source>
</evidence>
<evidence type="ECO:0000256" key="10">
    <source>
        <dbReference type="RuleBase" id="RU000461"/>
    </source>
</evidence>
<dbReference type="SUPFAM" id="SSF48264">
    <property type="entry name" value="Cytochrome P450"/>
    <property type="match status" value="1"/>
</dbReference>
<evidence type="ECO:0000256" key="6">
    <source>
        <dbReference type="ARBA" id="ARBA00023002"/>
    </source>
</evidence>
<keyword evidence="6 10" id="KW-0560">Oxidoreductase</keyword>
<dbReference type="PANTHER" id="PTHR46300">
    <property type="entry name" value="P450, PUTATIVE (EUROFUNG)-RELATED-RELATED"/>
    <property type="match status" value="1"/>
</dbReference>
<evidence type="ECO:0000313" key="11">
    <source>
        <dbReference type="EMBL" id="KAF7374528.1"/>
    </source>
</evidence>
<evidence type="ECO:0000256" key="3">
    <source>
        <dbReference type="ARBA" id="ARBA00010617"/>
    </source>
</evidence>
<dbReference type="GO" id="GO:0016705">
    <property type="term" value="F:oxidoreductase activity, acting on paired donors, with incorporation or reduction of molecular oxygen"/>
    <property type="evidence" value="ECO:0007669"/>
    <property type="project" value="InterPro"/>
</dbReference>
<accession>A0A8H6Z905</accession>
<keyword evidence="4 9" id="KW-0349">Heme</keyword>
<evidence type="ECO:0000256" key="4">
    <source>
        <dbReference type="ARBA" id="ARBA00022617"/>
    </source>
</evidence>
<dbReference type="InterPro" id="IPR050364">
    <property type="entry name" value="Cytochrome_P450_fung"/>
</dbReference>
<reference evidence="11" key="1">
    <citation type="submission" date="2020-05" db="EMBL/GenBank/DDBJ databases">
        <title>Mycena genomes resolve the evolution of fungal bioluminescence.</title>
        <authorList>
            <person name="Tsai I.J."/>
        </authorList>
    </citation>
    <scope>NUCLEOTIDE SEQUENCE</scope>
    <source>
        <strain evidence="11">160909Yilan</strain>
    </source>
</reference>
<keyword evidence="5 9" id="KW-0479">Metal-binding</keyword>
<evidence type="ECO:0000313" key="12">
    <source>
        <dbReference type="Proteomes" id="UP000623467"/>
    </source>
</evidence>
<dbReference type="AlphaFoldDB" id="A0A8H6Z905"/>
<dbReference type="InterPro" id="IPR001128">
    <property type="entry name" value="Cyt_P450"/>
</dbReference>
<evidence type="ECO:0000256" key="2">
    <source>
        <dbReference type="ARBA" id="ARBA00005179"/>
    </source>
</evidence>
<dbReference type="InterPro" id="IPR036396">
    <property type="entry name" value="Cyt_P450_sf"/>
</dbReference>
<evidence type="ECO:0000256" key="5">
    <source>
        <dbReference type="ARBA" id="ARBA00022723"/>
    </source>
</evidence>
<evidence type="ECO:0000256" key="9">
    <source>
        <dbReference type="PIRSR" id="PIRSR602401-1"/>
    </source>
</evidence>
<comment type="similarity">
    <text evidence="3 10">Belongs to the cytochrome P450 family.</text>
</comment>
<dbReference type="Proteomes" id="UP000623467">
    <property type="component" value="Unassembled WGS sequence"/>
</dbReference>
<sequence length="509" mass="57425">MDYGSFALCASAIALLSFALKFLNAWWRRQLPFPPGPSLYHIIGNFCDIPTRLPWLTYTKWGVQYGSDIVHASALGQHIVVVNSVKTAVEIFEKRAHLYSGRPVLTMLELMGWDFSFAFLPGGEKWRDRRKMFQQHFRPDMSRNYHPIQMKKVHLLLQELLSSPQAFREHLKSLSVAILMAALYGYEAQPTNDHFVSFCEDAVKSLSDSFFPGAAAVNTFPILRYLPSWIPGASFRQFVAECRQLVKKLREVPFDFAKQNMCDGTDSTSVVARLLESNRYDEDAVRDVAATANAGGADTTVSSLASFFLAMALHPEIQKRAQTEIDTIIGTDRLPEFEDRPSLPFVEALYRELMRWKPVAPLGVAHASTADDVYNGYFIPKGTTVISNIWAMTRDESIYPEPEQFNPDRFFTADGKLNDDNIVFTFGFGRRICAGRHNADATLWITFVSVLATFNIAKAKDDIGNVIEIDPTFYSDGLVNHPQPFACSIIPRSETVKSLVRATMETYDF</sequence>
<dbReference type="Gene3D" id="1.10.630.10">
    <property type="entry name" value="Cytochrome P450"/>
    <property type="match status" value="1"/>
</dbReference>
<dbReference type="CDD" id="cd11065">
    <property type="entry name" value="CYP64-like"/>
    <property type="match status" value="1"/>
</dbReference>